<comment type="caution">
    <text evidence="2">The sequence shown here is derived from an EMBL/GenBank/DDBJ whole genome shotgun (WGS) entry which is preliminary data.</text>
</comment>
<evidence type="ECO:0000313" key="3">
    <source>
        <dbReference type="Proteomes" id="UP000772434"/>
    </source>
</evidence>
<evidence type="ECO:0000256" key="1">
    <source>
        <dbReference type="SAM" id="Phobius"/>
    </source>
</evidence>
<feature type="non-terminal residue" evidence="2">
    <location>
        <position position="1"/>
    </location>
</feature>
<keyword evidence="3" id="KW-1185">Reference proteome</keyword>
<keyword evidence="1" id="KW-0472">Membrane</keyword>
<feature type="transmembrane region" description="Helical" evidence="1">
    <location>
        <begin position="26"/>
        <end position="49"/>
    </location>
</feature>
<proteinExistence type="predicted"/>
<dbReference type="Proteomes" id="UP000772434">
    <property type="component" value="Unassembled WGS sequence"/>
</dbReference>
<dbReference type="EMBL" id="JADNRY010000080">
    <property type="protein sequence ID" value="KAF9066976.1"/>
    <property type="molecule type" value="Genomic_DNA"/>
</dbReference>
<sequence length="68" mass="7737">TRTHTTPTTHTPPIVFSFSFSYSIKILVYHFSFFFFASTVAITYARLLLSIAYLEYLGLENTSTCIST</sequence>
<keyword evidence="1" id="KW-0812">Transmembrane</keyword>
<name>A0A9P5U5H4_9AGAR</name>
<dbReference type="AlphaFoldDB" id="A0A9P5U5H4"/>
<accession>A0A9P5U5H4</accession>
<organism evidence="2 3">
    <name type="scientific">Rhodocollybia butyracea</name>
    <dbReference type="NCBI Taxonomy" id="206335"/>
    <lineage>
        <taxon>Eukaryota</taxon>
        <taxon>Fungi</taxon>
        <taxon>Dikarya</taxon>
        <taxon>Basidiomycota</taxon>
        <taxon>Agaricomycotina</taxon>
        <taxon>Agaricomycetes</taxon>
        <taxon>Agaricomycetidae</taxon>
        <taxon>Agaricales</taxon>
        <taxon>Marasmiineae</taxon>
        <taxon>Omphalotaceae</taxon>
        <taxon>Rhodocollybia</taxon>
    </lineage>
</organism>
<gene>
    <name evidence="2" type="ORF">BDP27DRAFT_1329768</name>
</gene>
<keyword evidence="1" id="KW-1133">Transmembrane helix</keyword>
<dbReference type="OrthoDB" id="6770063at2759"/>
<protein>
    <submittedName>
        <fullName evidence="2">Uncharacterized protein</fullName>
    </submittedName>
</protein>
<reference evidence="2" key="1">
    <citation type="submission" date="2020-11" db="EMBL/GenBank/DDBJ databases">
        <authorList>
            <consortium name="DOE Joint Genome Institute"/>
            <person name="Ahrendt S."/>
            <person name="Riley R."/>
            <person name="Andreopoulos W."/>
            <person name="Labutti K."/>
            <person name="Pangilinan J."/>
            <person name="Ruiz-Duenas F.J."/>
            <person name="Barrasa J.M."/>
            <person name="Sanchez-Garcia M."/>
            <person name="Camarero S."/>
            <person name="Miyauchi S."/>
            <person name="Serrano A."/>
            <person name="Linde D."/>
            <person name="Babiker R."/>
            <person name="Drula E."/>
            <person name="Ayuso-Fernandez I."/>
            <person name="Pacheco R."/>
            <person name="Padilla G."/>
            <person name="Ferreira P."/>
            <person name="Barriuso J."/>
            <person name="Kellner H."/>
            <person name="Castanera R."/>
            <person name="Alfaro M."/>
            <person name="Ramirez L."/>
            <person name="Pisabarro A.G."/>
            <person name="Kuo A."/>
            <person name="Tritt A."/>
            <person name="Lipzen A."/>
            <person name="He G."/>
            <person name="Yan M."/>
            <person name="Ng V."/>
            <person name="Cullen D."/>
            <person name="Martin F."/>
            <person name="Rosso M.-N."/>
            <person name="Henrissat B."/>
            <person name="Hibbett D."/>
            <person name="Martinez A.T."/>
            <person name="Grigoriev I.V."/>
        </authorList>
    </citation>
    <scope>NUCLEOTIDE SEQUENCE</scope>
    <source>
        <strain evidence="2">AH 40177</strain>
    </source>
</reference>
<evidence type="ECO:0000313" key="2">
    <source>
        <dbReference type="EMBL" id="KAF9066976.1"/>
    </source>
</evidence>